<comment type="caution">
    <text evidence="1">The sequence shown here is derived from an EMBL/GenBank/DDBJ whole genome shotgun (WGS) entry which is preliminary data.</text>
</comment>
<evidence type="ECO:0000313" key="1">
    <source>
        <dbReference type="EMBL" id="CAF4290573.1"/>
    </source>
</evidence>
<feature type="non-terminal residue" evidence="1">
    <location>
        <position position="25"/>
    </location>
</feature>
<gene>
    <name evidence="1" type="ORF">OTI717_LOCUS41723</name>
</gene>
<name>A0A820HAH2_9BILA</name>
<accession>A0A820HAH2</accession>
<organism evidence="1 2">
    <name type="scientific">Rotaria sordida</name>
    <dbReference type="NCBI Taxonomy" id="392033"/>
    <lineage>
        <taxon>Eukaryota</taxon>
        <taxon>Metazoa</taxon>
        <taxon>Spiralia</taxon>
        <taxon>Gnathifera</taxon>
        <taxon>Rotifera</taxon>
        <taxon>Eurotatoria</taxon>
        <taxon>Bdelloidea</taxon>
        <taxon>Philodinida</taxon>
        <taxon>Philodinidae</taxon>
        <taxon>Rotaria</taxon>
    </lineage>
</organism>
<reference evidence="1" key="1">
    <citation type="submission" date="2021-02" db="EMBL/GenBank/DDBJ databases">
        <authorList>
            <person name="Nowell W R."/>
        </authorList>
    </citation>
    <scope>NUCLEOTIDE SEQUENCE</scope>
</reference>
<dbReference type="Proteomes" id="UP000663823">
    <property type="component" value="Unassembled WGS sequence"/>
</dbReference>
<protein>
    <submittedName>
        <fullName evidence="1">Uncharacterized protein</fullName>
    </submittedName>
</protein>
<sequence length="25" mass="2818">MESLMNVPSSSLKYILSIEEIHLSP</sequence>
<dbReference type="AlphaFoldDB" id="A0A820HAH2"/>
<evidence type="ECO:0000313" key="2">
    <source>
        <dbReference type="Proteomes" id="UP000663823"/>
    </source>
</evidence>
<dbReference type="EMBL" id="CAJOAX010043888">
    <property type="protein sequence ID" value="CAF4290573.1"/>
    <property type="molecule type" value="Genomic_DNA"/>
</dbReference>
<proteinExistence type="predicted"/>